<protein>
    <submittedName>
        <fullName evidence="1">Uncharacterized protein</fullName>
    </submittedName>
</protein>
<dbReference type="EMBL" id="CM047589">
    <property type="protein sequence ID" value="KAI9920136.1"/>
    <property type="molecule type" value="Genomic_DNA"/>
</dbReference>
<gene>
    <name evidence="1" type="ORF">PsorP6_015368</name>
</gene>
<organism evidence="1 2">
    <name type="scientific">Peronosclerospora sorghi</name>
    <dbReference type="NCBI Taxonomy" id="230839"/>
    <lineage>
        <taxon>Eukaryota</taxon>
        <taxon>Sar</taxon>
        <taxon>Stramenopiles</taxon>
        <taxon>Oomycota</taxon>
        <taxon>Peronosporomycetes</taxon>
        <taxon>Peronosporales</taxon>
        <taxon>Peronosporaceae</taxon>
        <taxon>Peronosclerospora</taxon>
    </lineage>
</organism>
<evidence type="ECO:0000313" key="2">
    <source>
        <dbReference type="Proteomes" id="UP001163321"/>
    </source>
</evidence>
<reference evidence="1 2" key="1">
    <citation type="journal article" date="2022" name="bioRxiv">
        <title>The genome of the oomycete Peronosclerospora sorghi, a cosmopolitan pathogen of maize and sorghum, is inflated with dispersed pseudogenes.</title>
        <authorList>
            <person name="Fletcher K."/>
            <person name="Martin F."/>
            <person name="Isakeit T."/>
            <person name="Cavanaugh K."/>
            <person name="Magill C."/>
            <person name="Michelmore R."/>
        </authorList>
    </citation>
    <scope>NUCLEOTIDE SEQUENCE [LARGE SCALE GENOMIC DNA]</scope>
    <source>
        <strain evidence="1">P6</strain>
    </source>
</reference>
<comment type="caution">
    <text evidence="1">The sequence shown here is derived from an EMBL/GenBank/DDBJ whole genome shotgun (WGS) entry which is preliminary data.</text>
</comment>
<accession>A0ACC0WQX6</accession>
<name>A0ACC0WQX6_9STRA</name>
<sequence>MVLSVDMTRTLSDTFTFCQVLRSLIILHYHYIFLVAMPRSFNTSIISIHSCNPVIIAIYSASVDDKVTVPCFFEPHSTRFHHRRWQILWTICALFQPQTLHRTIQPDHRARNHHELPGHILSLNSDSGKHFQSPLLVRQSDAPFLVLEDERQYKCLAGSALTDKQILECWSGLKSDQILLLKETVSVPLFHGRCRRTSILHPKPI</sequence>
<proteinExistence type="predicted"/>
<evidence type="ECO:0000313" key="1">
    <source>
        <dbReference type="EMBL" id="KAI9920136.1"/>
    </source>
</evidence>
<dbReference type="Proteomes" id="UP001163321">
    <property type="component" value="Chromosome 10"/>
</dbReference>
<keyword evidence="2" id="KW-1185">Reference proteome</keyword>